<evidence type="ECO:0000256" key="4">
    <source>
        <dbReference type="ARBA" id="ARBA00022989"/>
    </source>
</evidence>
<evidence type="ECO:0000256" key="3">
    <source>
        <dbReference type="ARBA" id="ARBA00022692"/>
    </source>
</evidence>
<dbReference type="PANTHER" id="PTHR30576">
    <property type="entry name" value="COLANIC BIOSYNTHESIS UDP-GLUCOSE LIPID CARRIER TRANSFERASE"/>
    <property type="match status" value="1"/>
</dbReference>
<reference evidence="8" key="1">
    <citation type="journal article" date="2022" name="Cell">
        <title>Repeat-based holocentromeres influence genome architecture and karyotype evolution.</title>
        <authorList>
            <person name="Hofstatter P.G."/>
            <person name="Thangavel G."/>
            <person name="Lux T."/>
            <person name="Neumann P."/>
            <person name="Vondrak T."/>
            <person name="Novak P."/>
            <person name="Zhang M."/>
            <person name="Costa L."/>
            <person name="Castellani M."/>
            <person name="Scott A."/>
            <person name="Toegelov H."/>
            <person name="Fuchs J."/>
            <person name="Mata-Sucre Y."/>
            <person name="Dias Y."/>
            <person name="Vanzela A.L.L."/>
            <person name="Huettel B."/>
            <person name="Almeida C.C.S."/>
            <person name="Simkova H."/>
            <person name="Souza G."/>
            <person name="Pedrosa-Harand A."/>
            <person name="Macas J."/>
            <person name="Mayer K.F.X."/>
            <person name="Houben A."/>
            <person name="Marques A."/>
        </authorList>
    </citation>
    <scope>NUCLEOTIDE SEQUENCE</scope>
    <source>
        <strain evidence="8">RhyBre1mFocal</strain>
    </source>
</reference>
<accession>A0A9P9Z8S2</accession>
<dbReference type="OrthoDB" id="10266024at2759"/>
<evidence type="ECO:0000256" key="6">
    <source>
        <dbReference type="SAM" id="Phobius"/>
    </source>
</evidence>
<organism evidence="8 9">
    <name type="scientific">Rhynchospora breviuscula</name>
    <dbReference type="NCBI Taxonomy" id="2022672"/>
    <lineage>
        <taxon>Eukaryota</taxon>
        <taxon>Viridiplantae</taxon>
        <taxon>Streptophyta</taxon>
        <taxon>Embryophyta</taxon>
        <taxon>Tracheophyta</taxon>
        <taxon>Spermatophyta</taxon>
        <taxon>Magnoliopsida</taxon>
        <taxon>Liliopsida</taxon>
        <taxon>Poales</taxon>
        <taxon>Cyperaceae</taxon>
        <taxon>Cyperoideae</taxon>
        <taxon>Rhynchosporeae</taxon>
        <taxon>Rhynchospora</taxon>
    </lineage>
</organism>
<keyword evidence="9" id="KW-1185">Reference proteome</keyword>
<feature type="transmembrane region" description="Helical" evidence="6">
    <location>
        <begin position="277"/>
        <end position="298"/>
    </location>
</feature>
<proteinExistence type="predicted"/>
<dbReference type="InterPro" id="IPR003362">
    <property type="entry name" value="Bact_transf"/>
</dbReference>
<dbReference type="GO" id="GO:0016020">
    <property type="term" value="C:membrane"/>
    <property type="evidence" value="ECO:0007669"/>
    <property type="project" value="UniProtKB-SubCell"/>
</dbReference>
<dbReference type="InterPro" id="IPR017475">
    <property type="entry name" value="EPS_sugar_tfrase"/>
</dbReference>
<keyword evidence="3 6" id="KW-0812">Transmembrane</keyword>
<comment type="caution">
    <text evidence="8">The sequence shown here is derived from an EMBL/GenBank/DDBJ whole genome shotgun (WGS) entry which is preliminary data.</text>
</comment>
<feature type="transmembrane region" description="Helical" evidence="6">
    <location>
        <begin position="95"/>
        <end position="116"/>
    </location>
</feature>
<dbReference type="AlphaFoldDB" id="A0A9P9Z8S2"/>
<feature type="transmembrane region" description="Helical" evidence="6">
    <location>
        <begin position="68"/>
        <end position="89"/>
    </location>
</feature>
<evidence type="ECO:0000256" key="2">
    <source>
        <dbReference type="ARBA" id="ARBA00022679"/>
    </source>
</evidence>
<feature type="domain" description="Bacterial sugar transferase" evidence="7">
    <location>
        <begin position="274"/>
        <end position="470"/>
    </location>
</feature>
<dbReference type="Pfam" id="PF02397">
    <property type="entry name" value="Bac_transf"/>
    <property type="match status" value="1"/>
</dbReference>
<keyword evidence="2" id="KW-0808">Transferase</keyword>
<evidence type="ECO:0000313" key="8">
    <source>
        <dbReference type="EMBL" id="KAJ1683811.1"/>
    </source>
</evidence>
<dbReference type="Pfam" id="PF13727">
    <property type="entry name" value="CoA_binding_3"/>
    <property type="match status" value="1"/>
</dbReference>
<dbReference type="Proteomes" id="UP001151287">
    <property type="component" value="Unassembled WGS sequence"/>
</dbReference>
<evidence type="ECO:0000259" key="7">
    <source>
        <dbReference type="Pfam" id="PF02397"/>
    </source>
</evidence>
<comment type="subcellular location">
    <subcellularLocation>
        <location evidence="1">Membrane</location>
        <topology evidence="1">Multi-pass membrane protein</topology>
    </subcellularLocation>
</comment>
<gene>
    <name evidence="8" type="ORF">LUZ63_020956</name>
</gene>
<sequence>MALDVVVVVAALTLAAQLRESLPFDRDSTDLGERVVVLAPLFLGVWIGVLALLGTYRTHRFDAGTEVYKSVLSASVLTAGCIAIALYLGKVPLSRGFFVLSFAVGAPALVVGRLLLRRLLHRLRTRGHLRHRVLIAGDPAHVDDLARVLRREPWLGYEIVGALTPEDGLLERDRTEGAVVRTPSGIPYVGSAERASEVATADAADSLIIAGGTYSSATALRRAQWALEEHRVQVIVAPDVTDVAAERVAVRPVAGLPLVHLEPPTGQKALRSAKRTFDVVAAATLLLLLSPLMLLAAWRVRSHDGGPVLFRQERVGQDGRPFPMLKFRSMVVDAEERLAELARSRSADGTGTRAAGNVVLFKMCEDPRVTPPGRWLRRFSVDELPQLLNVLRGEMSLVGPRPALASEVDRYDKDVTRRLRVRPGITGLWQVSGRSDLSWEETVRLDLYYVDNWSMVQDLLILLRTVRAVTRSSGAY</sequence>
<protein>
    <recommendedName>
        <fullName evidence="7">Bacterial sugar transferase domain-containing protein</fullName>
    </recommendedName>
</protein>
<dbReference type="NCBIfam" id="TIGR03025">
    <property type="entry name" value="EPS_sugtrans"/>
    <property type="match status" value="1"/>
</dbReference>
<dbReference type="GO" id="GO:0016780">
    <property type="term" value="F:phosphotransferase activity, for other substituted phosphate groups"/>
    <property type="evidence" value="ECO:0007669"/>
    <property type="project" value="TreeGrafter"/>
</dbReference>
<feature type="transmembrane region" description="Helical" evidence="6">
    <location>
        <begin position="37"/>
        <end position="56"/>
    </location>
</feature>
<evidence type="ECO:0000313" key="9">
    <source>
        <dbReference type="Proteomes" id="UP001151287"/>
    </source>
</evidence>
<dbReference type="PANTHER" id="PTHR30576:SF10">
    <property type="entry name" value="SLL5057 PROTEIN"/>
    <property type="match status" value="1"/>
</dbReference>
<evidence type="ECO:0000256" key="1">
    <source>
        <dbReference type="ARBA" id="ARBA00004141"/>
    </source>
</evidence>
<name>A0A9P9Z8S2_9POAL</name>
<dbReference type="EMBL" id="JAMQYH010000097">
    <property type="protein sequence ID" value="KAJ1683811.1"/>
    <property type="molecule type" value="Genomic_DNA"/>
</dbReference>
<keyword evidence="4 6" id="KW-1133">Transmembrane helix</keyword>
<keyword evidence="5 6" id="KW-0472">Membrane</keyword>
<dbReference type="Gene3D" id="3.40.50.720">
    <property type="entry name" value="NAD(P)-binding Rossmann-like Domain"/>
    <property type="match status" value="1"/>
</dbReference>
<evidence type="ECO:0000256" key="5">
    <source>
        <dbReference type="ARBA" id="ARBA00023136"/>
    </source>
</evidence>